<evidence type="ECO:0000313" key="3">
    <source>
        <dbReference type="Proteomes" id="UP001194539"/>
    </source>
</evidence>
<accession>A0ABS0P113</accession>
<dbReference type="RefSeq" id="WP_197966162.1">
    <property type="nucleotide sequence ID" value="NZ_JACEGD010000010.1"/>
</dbReference>
<dbReference type="InterPro" id="IPR040853">
    <property type="entry name" value="RapA2_cadherin-like"/>
</dbReference>
<dbReference type="InterPro" id="IPR013783">
    <property type="entry name" value="Ig-like_fold"/>
</dbReference>
<keyword evidence="3" id="KW-1185">Reference proteome</keyword>
<dbReference type="NCBIfam" id="TIGR01965">
    <property type="entry name" value="VCBS_repeat"/>
    <property type="match status" value="3"/>
</dbReference>
<feature type="domain" description="RapA2 cadherin-like" evidence="1">
    <location>
        <begin position="259"/>
        <end position="340"/>
    </location>
</feature>
<proteinExistence type="predicted"/>
<evidence type="ECO:0000259" key="1">
    <source>
        <dbReference type="Pfam" id="PF17803"/>
    </source>
</evidence>
<dbReference type="EMBL" id="JACEGD010000010">
    <property type="protein sequence ID" value="MBH5386946.1"/>
    <property type="molecule type" value="Genomic_DNA"/>
</dbReference>
<dbReference type="Gene3D" id="2.60.40.10">
    <property type="entry name" value="Immunoglobulins"/>
    <property type="match status" value="1"/>
</dbReference>
<gene>
    <name evidence="2" type="ORF">H1B27_11740</name>
</gene>
<protein>
    <submittedName>
        <fullName evidence="2">Cadherin-like domain-containing protein</fullName>
    </submittedName>
</protein>
<dbReference type="Proteomes" id="UP001194539">
    <property type="component" value="Unassembled WGS sequence"/>
</dbReference>
<sequence length="927" mass="94638">MLWFTALILAESKQARAADPEATFLDDGMITYKDLAHGEFELVTKEAIPRHILVDDPGQTIVLHEKGSSFAVNKVNNTAAQMEELRAAQQDVLANFSKETGAKGSSTPPSVNPLTPQRIDFIRPDAPLPQLPPAIQTLFVVPAIVDPPVRSLTATALPIVTDTSALDHFPSTAGALKAINFDTGAPLSYSISGGVTGAAKLGGVTYDVSKAGQYGTLYVNSSTGAYAFAPDNHAINALTATTTEGFVVTVSDGASRADQTFTVTINGVNDAAIIAGDATGVVDAAGAAANAAAGTATATGTLTDTDVDNPPNTFKPVSAPQASDGGYGVFTMTVDGVWTYVLTDTRGAVKALDVGGTLTDSFTVATIDDTRKAVTITIHGANDGPIAHADVLPLLPPSAANVSQGGSLTIAASTLLANDTDPDTGDHLAVLSVSGLSASGAAVSLSGTDIIYESTSAAVLRALGAGQTVTDSFAYTIADTHGATASATVTLVVAGINDPPTILSETDPPVQAVVVNPIALAEGVNTNSLGLATESFDDLPSGSDAFHGNFYSASLDATFSGSGNVGVINGSIPGVAVALFLGPLPGGADTTDYLSLSAGSTETITFGSERNTFGLYWGTIDPMNKVSFYNGVNLVVSYTGAEVAALLSAHQGVFASNGYLEFVGINPFDRVVLETGNFNAFELENISAGVVLDRHAGLAGPVSGTLTVNDVDIGDTLTASVIGNASVEFSGSNGSTTLPFGADIATLVDASYIAFDIVKTNGATQTLNWTYSPTDADLDFLKAGDELTIRYTAQVNDGHGNVGSQALTITIVGTYASQDMSHLSVVNGTSADETFQNVGNGVTIFGAGGSDNFVFNENFGTATIGDFDVDNDTIAISRNLFGSVAEILAAATDAGPDTIITSPATHDAIVLKGVSPAQLHGSEFQLL</sequence>
<reference evidence="2 3" key="1">
    <citation type="submission" date="2020-07" db="EMBL/GenBank/DDBJ databases">
        <title>Bradyrhizobium diversity isolated from nodules of indigenous legumes of Western Australia.</title>
        <authorList>
            <person name="Klepa M.S."/>
        </authorList>
    </citation>
    <scope>NUCLEOTIDE SEQUENCE [LARGE SCALE GENOMIC DNA]</scope>
    <source>
        <strain evidence="2 3">CNPSo 4019</strain>
    </source>
</reference>
<evidence type="ECO:0000313" key="2">
    <source>
        <dbReference type="EMBL" id="MBH5386946.1"/>
    </source>
</evidence>
<dbReference type="Pfam" id="PF17803">
    <property type="entry name" value="Cadherin_4"/>
    <property type="match status" value="1"/>
</dbReference>
<dbReference type="Pfam" id="PF17963">
    <property type="entry name" value="Big_9"/>
    <property type="match status" value="1"/>
</dbReference>
<organism evidence="2 3">
    <name type="scientific">Bradyrhizobium diversitatis</name>
    <dbReference type="NCBI Taxonomy" id="2755406"/>
    <lineage>
        <taxon>Bacteria</taxon>
        <taxon>Pseudomonadati</taxon>
        <taxon>Pseudomonadota</taxon>
        <taxon>Alphaproteobacteria</taxon>
        <taxon>Hyphomicrobiales</taxon>
        <taxon>Nitrobacteraceae</taxon>
        <taxon>Bradyrhizobium</taxon>
    </lineage>
</organism>
<comment type="caution">
    <text evidence="2">The sequence shown here is derived from an EMBL/GenBank/DDBJ whole genome shotgun (WGS) entry which is preliminary data.</text>
</comment>
<dbReference type="InterPro" id="IPR010221">
    <property type="entry name" value="VCBS_dom"/>
</dbReference>
<name>A0ABS0P113_9BRAD</name>